<proteinExistence type="predicted"/>
<name>A0ACC1HKI4_9FUNG</name>
<gene>
    <name evidence="1" type="ORF">EV182_000847</name>
</gene>
<dbReference type="Proteomes" id="UP001145114">
    <property type="component" value="Unassembled WGS sequence"/>
</dbReference>
<protein>
    <submittedName>
        <fullName evidence="1">Uncharacterized protein</fullName>
    </submittedName>
</protein>
<evidence type="ECO:0000313" key="2">
    <source>
        <dbReference type="Proteomes" id="UP001145114"/>
    </source>
</evidence>
<feature type="non-terminal residue" evidence="1">
    <location>
        <position position="1"/>
    </location>
</feature>
<sequence>FCNSCYNDPNEIVGAGQKLDLSQSRKAKMPSAKQIKKWGGGMACAGTTKKCTIVDVDHIGSIPGVPVGSSWLYRIGCSEAGVHRPPVGGIAGKSSKPAVSIVMSAGYPEDTDNGDEFIYTGSGGNDLSGNKRTAKSQSFDQELTRSNLSLARTCNARINDKVGATAIDWRKSTPVRVVRSAKLAKHNPKYAPLRGLRYDGCYKLVKYWPEIGVSGHRVWRYLFRRDDAEPAPWTPEGQAYIKGLGLKMEVPEGYEDKDEAMKTEGTAKKGGSRTPKKRRAKGGEVSEQTGNSDSNSKNKRRHVAGGNDAALQSVSVVIQKRYIPSSDVLEIIRLDKANRRSWESLLSKKPVTMQEFLRLMAEEDFMCPVCQDLVKEPVTTECGHNVCLVCLRRSIKSFGPRCPLCRSDISNIVVGGDIGTPKLLVNHFLVCAIKGLIPSYKIDPANLPCPPNQTECANKSGK</sequence>
<keyword evidence="2" id="KW-1185">Reference proteome</keyword>
<dbReference type="EMBL" id="JAMZIH010005216">
    <property type="protein sequence ID" value="KAJ1675653.1"/>
    <property type="molecule type" value="Genomic_DNA"/>
</dbReference>
<organism evidence="1 2">
    <name type="scientific">Spiromyces aspiralis</name>
    <dbReference type="NCBI Taxonomy" id="68401"/>
    <lineage>
        <taxon>Eukaryota</taxon>
        <taxon>Fungi</taxon>
        <taxon>Fungi incertae sedis</taxon>
        <taxon>Zoopagomycota</taxon>
        <taxon>Kickxellomycotina</taxon>
        <taxon>Kickxellomycetes</taxon>
        <taxon>Kickxellales</taxon>
        <taxon>Kickxellaceae</taxon>
        <taxon>Spiromyces</taxon>
    </lineage>
</organism>
<accession>A0ACC1HKI4</accession>
<reference evidence="1" key="1">
    <citation type="submission" date="2022-06" db="EMBL/GenBank/DDBJ databases">
        <title>Phylogenomic reconstructions and comparative analyses of Kickxellomycotina fungi.</title>
        <authorList>
            <person name="Reynolds N.K."/>
            <person name="Stajich J.E."/>
            <person name="Barry K."/>
            <person name="Grigoriev I.V."/>
            <person name="Crous P."/>
            <person name="Smith M.E."/>
        </authorList>
    </citation>
    <scope>NUCLEOTIDE SEQUENCE</scope>
    <source>
        <strain evidence="1">RSA 2271</strain>
    </source>
</reference>
<evidence type="ECO:0000313" key="1">
    <source>
        <dbReference type="EMBL" id="KAJ1675653.1"/>
    </source>
</evidence>
<comment type="caution">
    <text evidence="1">The sequence shown here is derived from an EMBL/GenBank/DDBJ whole genome shotgun (WGS) entry which is preliminary data.</text>
</comment>